<evidence type="ECO:0008006" key="4">
    <source>
        <dbReference type="Google" id="ProtNLM"/>
    </source>
</evidence>
<proteinExistence type="predicted"/>
<name>A0A139WD32_TRICA</name>
<feature type="chain" id="PRO_5007299731" description="Protein sleepless" evidence="1">
    <location>
        <begin position="25"/>
        <end position="103"/>
    </location>
</feature>
<dbReference type="InParanoid" id="A0A139WD32"/>
<dbReference type="OrthoDB" id="10316540at2759"/>
<dbReference type="EMBL" id="KQ971361">
    <property type="protein sequence ID" value="KYB25836.1"/>
    <property type="molecule type" value="Genomic_DNA"/>
</dbReference>
<keyword evidence="1" id="KW-0732">Signal</keyword>
<keyword evidence="3" id="KW-1185">Reference proteome</keyword>
<dbReference type="Proteomes" id="UP000007266">
    <property type="component" value="Linkage group 8"/>
</dbReference>
<reference evidence="2 3" key="2">
    <citation type="journal article" date="2010" name="Nucleic Acids Res.">
        <title>BeetleBase in 2010: revisions to provide comprehensive genomic information for Tribolium castaneum.</title>
        <authorList>
            <person name="Kim H.S."/>
            <person name="Murphy T."/>
            <person name="Xia J."/>
            <person name="Caragea D."/>
            <person name="Park Y."/>
            <person name="Beeman R.W."/>
            <person name="Lorenzen M.D."/>
            <person name="Butcher S."/>
            <person name="Manak J.R."/>
            <person name="Brown S.J."/>
        </authorList>
    </citation>
    <scope>GENOME REANNOTATION</scope>
    <source>
        <strain evidence="2 3">Georgia GA2</strain>
    </source>
</reference>
<accession>A0A139WD32</accession>
<evidence type="ECO:0000313" key="2">
    <source>
        <dbReference type="EMBL" id="KYB25836.1"/>
    </source>
</evidence>
<protein>
    <recommendedName>
        <fullName evidence="4">Protein sleepless</fullName>
    </recommendedName>
</protein>
<dbReference type="KEGG" id="tca:103313963"/>
<sequence length="103" mass="11444">MKFFGASLCFTFFLTFSIVGATEAVKCYECVYNCHSPVNVTCHDKHNDDFLCFSAKFPLGGKMMNLKGCVLADDQDFKDSCTALNQVENDSCYVCGSDFCNLL</sequence>
<organism evidence="2 3">
    <name type="scientific">Tribolium castaneum</name>
    <name type="common">Red flour beetle</name>
    <dbReference type="NCBI Taxonomy" id="7070"/>
    <lineage>
        <taxon>Eukaryota</taxon>
        <taxon>Metazoa</taxon>
        <taxon>Ecdysozoa</taxon>
        <taxon>Arthropoda</taxon>
        <taxon>Hexapoda</taxon>
        <taxon>Insecta</taxon>
        <taxon>Pterygota</taxon>
        <taxon>Neoptera</taxon>
        <taxon>Endopterygota</taxon>
        <taxon>Coleoptera</taxon>
        <taxon>Polyphaga</taxon>
        <taxon>Cucujiformia</taxon>
        <taxon>Tenebrionidae</taxon>
        <taxon>Tenebrionidae incertae sedis</taxon>
        <taxon>Tribolium</taxon>
    </lineage>
</organism>
<feature type="signal peptide" evidence="1">
    <location>
        <begin position="1"/>
        <end position="24"/>
    </location>
</feature>
<evidence type="ECO:0000256" key="1">
    <source>
        <dbReference type="SAM" id="SignalP"/>
    </source>
</evidence>
<reference evidence="2 3" key="1">
    <citation type="journal article" date="2008" name="Nature">
        <title>The genome of the model beetle and pest Tribolium castaneum.</title>
        <authorList>
            <consortium name="Tribolium Genome Sequencing Consortium"/>
            <person name="Richards S."/>
            <person name="Gibbs R.A."/>
            <person name="Weinstock G.M."/>
            <person name="Brown S.J."/>
            <person name="Denell R."/>
            <person name="Beeman R.W."/>
            <person name="Gibbs R."/>
            <person name="Beeman R.W."/>
            <person name="Brown S.J."/>
            <person name="Bucher G."/>
            <person name="Friedrich M."/>
            <person name="Grimmelikhuijzen C.J."/>
            <person name="Klingler M."/>
            <person name="Lorenzen M."/>
            <person name="Richards S."/>
            <person name="Roth S."/>
            <person name="Schroder R."/>
            <person name="Tautz D."/>
            <person name="Zdobnov E.M."/>
            <person name="Muzny D."/>
            <person name="Gibbs R.A."/>
            <person name="Weinstock G.M."/>
            <person name="Attaway T."/>
            <person name="Bell S."/>
            <person name="Buhay C.J."/>
            <person name="Chandrabose M.N."/>
            <person name="Chavez D."/>
            <person name="Clerk-Blankenburg K.P."/>
            <person name="Cree A."/>
            <person name="Dao M."/>
            <person name="Davis C."/>
            <person name="Chacko J."/>
            <person name="Dinh H."/>
            <person name="Dugan-Rocha S."/>
            <person name="Fowler G."/>
            <person name="Garner T.T."/>
            <person name="Garnes J."/>
            <person name="Gnirke A."/>
            <person name="Hawes A."/>
            <person name="Hernandez J."/>
            <person name="Hines S."/>
            <person name="Holder M."/>
            <person name="Hume J."/>
            <person name="Jhangiani S.N."/>
            <person name="Joshi V."/>
            <person name="Khan Z.M."/>
            <person name="Jackson L."/>
            <person name="Kovar C."/>
            <person name="Kowis A."/>
            <person name="Lee S."/>
            <person name="Lewis L.R."/>
            <person name="Margolis J."/>
            <person name="Morgan M."/>
            <person name="Nazareth L.V."/>
            <person name="Nguyen N."/>
            <person name="Okwuonu G."/>
            <person name="Parker D."/>
            <person name="Richards S."/>
            <person name="Ruiz S.J."/>
            <person name="Santibanez J."/>
            <person name="Savard J."/>
            <person name="Scherer S.E."/>
            <person name="Schneider B."/>
            <person name="Sodergren E."/>
            <person name="Tautz D."/>
            <person name="Vattahil S."/>
            <person name="Villasana D."/>
            <person name="White C.S."/>
            <person name="Wright R."/>
            <person name="Park Y."/>
            <person name="Beeman R.W."/>
            <person name="Lord J."/>
            <person name="Oppert B."/>
            <person name="Lorenzen M."/>
            <person name="Brown S."/>
            <person name="Wang L."/>
            <person name="Savard J."/>
            <person name="Tautz D."/>
            <person name="Richards S."/>
            <person name="Weinstock G."/>
            <person name="Gibbs R.A."/>
            <person name="Liu Y."/>
            <person name="Worley K."/>
            <person name="Weinstock G."/>
            <person name="Elsik C.G."/>
            <person name="Reese J.T."/>
            <person name="Elhaik E."/>
            <person name="Landan G."/>
            <person name="Graur D."/>
            <person name="Arensburger P."/>
            <person name="Atkinson P."/>
            <person name="Beeman R.W."/>
            <person name="Beidler J."/>
            <person name="Brown S.J."/>
            <person name="Demuth J.P."/>
            <person name="Drury D.W."/>
            <person name="Du Y.Z."/>
            <person name="Fujiwara H."/>
            <person name="Lorenzen M."/>
            <person name="Maselli V."/>
            <person name="Osanai M."/>
            <person name="Park Y."/>
            <person name="Robertson H.M."/>
            <person name="Tu Z."/>
            <person name="Wang J.J."/>
            <person name="Wang S."/>
            <person name="Richards S."/>
            <person name="Song H."/>
            <person name="Zhang L."/>
            <person name="Sodergren E."/>
            <person name="Werner D."/>
            <person name="Stanke M."/>
            <person name="Morgenstern B."/>
            <person name="Solovyev V."/>
            <person name="Kosarev P."/>
            <person name="Brown G."/>
            <person name="Chen H.C."/>
            <person name="Ermolaeva O."/>
            <person name="Hlavina W."/>
            <person name="Kapustin Y."/>
            <person name="Kiryutin B."/>
            <person name="Kitts P."/>
            <person name="Maglott D."/>
            <person name="Pruitt K."/>
            <person name="Sapojnikov V."/>
            <person name="Souvorov A."/>
            <person name="Mackey A.J."/>
            <person name="Waterhouse R.M."/>
            <person name="Wyder S."/>
            <person name="Zdobnov E.M."/>
            <person name="Zdobnov E.M."/>
            <person name="Wyder S."/>
            <person name="Kriventseva E.V."/>
            <person name="Kadowaki T."/>
            <person name="Bork P."/>
            <person name="Aranda M."/>
            <person name="Bao R."/>
            <person name="Beermann A."/>
            <person name="Berns N."/>
            <person name="Bolognesi R."/>
            <person name="Bonneton F."/>
            <person name="Bopp D."/>
            <person name="Brown S.J."/>
            <person name="Bucher G."/>
            <person name="Butts T."/>
            <person name="Chaumot A."/>
            <person name="Denell R.E."/>
            <person name="Ferrier D.E."/>
            <person name="Friedrich M."/>
            <person name="Gordon C.M."/>
            <person name="Jindra M."/>
            <person name="Klingler M."/>
            <person name="Lan Q."/>
            <person name="Lattorff H.M."/>
            <person name="Laudet V."/>
            <person name="von Levetsow C."/>
            <person name="Liu Z."/>
            <person name="Lutz R."/>
            <person name="Lynch J.A."/>
            <person name="da Fonseca R.N."/>
            <person name="Posnien N."/>
            <person name="Reuter R."/>
            <person name="Roth S."/>
            <person name="Savard J."/>
            <person name="Schinko J.B."/>
            <person name="Schmitt C."/>
            <person name="Schoppmeier M."/>
            <person name="Schroder R."/>
            <person name="Shippy T.D."/>
            <person name="Simonnet F."/>
            <person name="Marques-Souza H."/>
            <person name="Tautz D."/>
            <person name="Tomoyasu Y."/>
            <person name="Trauner J."/>
            <person name="Van der Zee M."/>
            <person name="Vervoort M."/>
            <person name="Wittkopp N."/>
            <person name="Wimmer E.A."/>
            <person name="Yang X."/>
            <person name="Jones A.K."/>
            <person name="Sattelle D.B."/>
            <person name="Ebert P.R."/>
            <person name="Nelson D."/>
            <person name="Scott J.G."/>
            <person name="Beeman R.W."/>
            <person name="Muthukrishnan S."/>
            <person name="Kramer K.J."/>
            <person name="Arakane Y."/>
            <person name="Beeman R.W."/>
            <person name="Zhu Q."/>
            <person name="Hogenkamp D."/>
            <person name="Dixit R."/>
            <person name="Oppert B."/>
            <person name="Jiang H."/>
            <person name="Zou Z."/>
            <person name="Marshall J."/>
            <person name="Elpidina E."/>
            <person name="Vinokurov K."/>
            <person name="Oppert C."/>
            <person name="Zou Z."/>
            <person name="Evans J."/>
            <person name="Lu Z."/>
            <person name="Zhao P."/>
            <person name="Sumathipala N."/>
            <person name="Altincicek B."/>
            <person name="Vilcinskas A."/>
            <person name="Williams M."/>
            <person name="Hultmark D."/>
            <person name="Hetru C."/>
            <person name="Jiang H."/>
            <person name="Grimmelikhuijzen C.J."/>
            <person name="Hauser F."/>
            <person name="Cazzamali G."/>
            <person name="Williamson M."/>
            <person name="Park Y."/>
            <person name="Li B."/>
            <person name="Tanaka Y."/>
            <person name="Predel R."/>
            <person name="Neupert S."/>
            <person name="Schachtner J."/>
            <person name="Verleyen P."/>
            <person name="Raible F."/>
            <person name="Bork P."/>
            <person name="Friedrich M."/>
            <person name="Walden K.K."/>
            <person name="Robertson H.M."/>
            <person name="Angeli S."/>
            <person name="Foret S."/>
            <person name="Bucher G."/>
            <person name="Schuetz S."/>
            <person name="Maleszka R."/>
            <person name="Wimmer E.A."/>
            <person name="Beeman R.W."/>
            <person name="Lorenzen M."/>
            <person name="Tomoyasu Y."/>
            <person name="Miller S.C."/>
            <person name="Grossmann D."/>
            <person name="Bucher G."/>
        </authorList>
    </citation>
    <scope>NUCLEOTIDE SEQUENCE [LARGE SCALE GENOMIC DNA]</scope>
    <source>
        <strain evidence="2 3">Georgia GA2</strain>
    </source>
</reference>
<dbReference type="AlphaFoldDB" id="A0A139WD32"/>
<gene>
    <name evidence="2" type="primary">AUGUSTUS-3.0.2_34069</name>
    <name evidence="2" type="ORF">TcasGA2_TC034069</name>
</gene>
<evidence type="ECO:0000313" key="3">
    <source>
        <dbReference type="Proteomes" id="UP000007266"/>
    </source>
</evidence>